<name>A0ABS1HZ94_9PROT</name>
<dbReference type="PANTHER" id="PTHR30437">
    <property type="entry name" value="TRANSCRIPTION ELONGATION FACTOR GREA"/>
    <property type="match status" value="1"/>
</dbReference>
<dbReference type="Gene3D" id="3.10.50.30">
    <property type="entry name" value="Transcription elongation factor, GreA/GreB, C-terminal domain"/>
    <property type="match status" value="1"/>
</dbReference>
<dbReference type="Gene3D" id="1.10.286.20">
    <property type="match status" value="1"/>
</dbReference>
<feature type="domain" description="Regulator of nucleoside diphosphate kinase N-terminal" evidence="2">
    <location>
        <begin position="11"/>
        <end position="49"/>
    </location>
</feature>
<evidence type="ECO:0000259" key="1">
    <source>
        <dbReference type="Pfam" id="PF01272"/>
    </source>
</evidence>
<dbReference type="RefSeq" id="WP_145625703.1">
    <property type="nucleotide sequence ID" value="NZ_JAEPIV010000006.1"/>
</dbReference>
<evidence type="ECO:0000313" key="3">
    <source>
        <dbReference type="EMBL" id="MBK4720019.1"/>
    </source>
</evidence>
<dbReference type="Proteomes" id="UP000654452">
    <property type="component" value="Unassembled WGS sequence"/>
</dbReference>
<evidence type="ECO:0000313" key="4">
    <source>
        <dbReference type="Proteomes" id="UP000654452"/>
    </source>
</evidence>
<keyword evidence="3" id="KW-0648">Protein biosynthesis</keyword>
<organism evidence="3 4">
    <name type="scientific">Azospirillum aestuarii</name>
    <dbReference type="NCBI Taxonomy" id="2802052"/>
    <lineage>
        <taxon>Bacteria</taxon>
        <taxon>Pseudomonadati</taxon>
        <taxon>Pseudomonadota</taxon>
        <taxon>Alphaproteobacteria</taxon>
        <taxon>Rhodospirillales</taxon>
        <taxon>Azospirillaceae</taxon>
        <taxon>Azospirillum</taxon>
    </lineage>
</organism>
<dbReference type="InterPro" id="IPR001437">
    <property type="entry name" value="Tscrpt_elong_fac_GreA/B_C"/>
</dbReference>
<evidence type="ECO:0000259" key="2">
    <source>
        <dbReference type="Pfam" id="PF14760"/>
    </source>
</evidence>
<gene>
    <name evidence="3" type="ORF">JJL56_14185</name>
</gene>
<dbReference type="InterPro" id="IPR036953">
    <property type="entry name" value="GreA/GreB_C_sf"/>
</dbReference>
<keyword evidence="4" id="KW-1185">Reference proteome</keyword>
<keyword evidence="3" id="KW-0251">Elongation factor</keyword>
<dbReference type="InterPro" id="IPR023459">
    <property type="entry name" value="Tscrpt_elong_fac_GreA/B_fam"/>
</dbReference>
<reference evidence="3 4" key="1">
    <citation type="submission" date="2021-01" db="EMBL/GenBank/DDBJ databases">
        <title>Azospirillum sp. YIM DDC1 draft genome.</title>
        <authorList>
            <person name="Wang Y.-X."/>
        </authorList>
    </citation>
    <scope>NUCLEOTIDE SEQUENCE [LARGE SCALE GENOMIC DNA]</scope>
    <source>
        <strain evidence="3 4">YIM DDC1</strain>
    </source>
</reference>
<dbReference type="GO" id="GO:0003746">
    <property type="term" value="F:translation elongation factor activity"/>
    <property type="evidence" value="ECO:0007669"/>
    <property type="project" value="UniProtKB-KW"/>
</dbReference>
<dbReference type="Pfam" id="PF14760">
    <property type="entry name" value="Rnk_N"/>
    <property type="match status" value="1"/>
</dbReference>
<dbReference type="SUPFAM" id="SSF54534">
    <property type="entry name" value="FKBP-like"/>
    <property type="match status" value="1"/>
</dbReference>
<protein>
    <submittedName>
        <fullName evidence="3">GreA/GreB family elongation factor</fullName>
    </submittedName>
</protein>
<dbReference type="Pfam" id="PF01272">
    <property type="entry name" value="GreA_GreB"/>
    <property type="match status" value="1"/>
</dbReference>
<feature type="domain" description="Transcription elongation factor GreA/GreB C-terminal" evidence="1">
    <location>
        <begin position="60"/>
        <end position="131"/>
    </location>
</feature>
<accession>A0ABS1HZ94</accession>
<proteinExistence type="predicted"/>
<dbReference type="EMBL" id="JAEPIV010000006">
    <property type="protein sequence ID" value="MBK4720019.1"/>
    <property type="molecule type" value="Genomic_DNA"/>
</dbReference>
<comment type="caution">
    <text evidence="3">The sequence shown here is derived from an EMBL/GenBank/DDBJ whole genome shotgun (WGS) entry which is preliminary data.</text>
</comment>
<sequence length="135" mass="14335">MNRKSMLGDPPPIRITPQDLGRLDVLLAHLSRPAGVIDFLQREVDRADVADSPDGGGTPFVRLGSRVTFADDRGTRHTATLITPDEAARRQDGISILTPVGAALLGLSEGQSIAYGTLDGRTKSVQVLRIDPPAG</sequence>
<dbReference type="InterPro" id="IPR029462">
    <property type="entry name" value="Rnk_N"/>
</dbReference>
<dbReference type="PANTHER" id="PTHR30437:SF5">
    <property type="entry name" value="REGULATOR OF NUCLEOSIDE DIPHOSPHATE KINASE"/>
    <property type="match status" value="1"/>
</dbReference>